<dbReference type="InterPro" id="IPR050763">
    <property type="entry name" value="ABC_transporter_ATP-binding"/>
</dbReference>
<dbReference type="PANTHER" id="PTHR42711:SF16">
    <property type="entry name" value="ABC TRANSPORTER ATP-BINDING PROTEIN"/>
    <property type="match status" value="1"/>
</dbReference>
<dbReference type="RefSeq" id="WP_259080375.1">
    <property type="nucleotide sequence ID" value="NZ_JANUAU010000005.1"/>
</dbReference>
<dbReference type="EMBL" id="JANUAU010000005">
    <property type="protein sequence ID" value="MCS3677934.1"/>
    <property type="molecule type" value="Genomic_DNA"/>
</dbReference>
<dbReference type="Pfam" id="PF00005">
    <property type="entry name" value="ABC_tran"/>
    <property type="match status" value="1"/>
</dbReference>
<keyword evidence="1" id="KW-0813">Transport</keyword>
<sequence>MDTALALDGLRKAYGSTVAVDNLSLEVETGEIFGLIGPNGAGKTTAVECALGLRKPDEGTVRVLGMDPQQAARDPFYRRVGAQLQAAALPDRITVREALDLFASFYPKTTDRDALLDRWGLTDKRNASFGALSGGQKQRLFVALALVHDPDLVVLDEISTGLDPEARRGTQELLREVRASGTTVLLVTHFMDEAQALCDRVAMMYDGQCVALDTPQALIDRLDASYRVWFDAPPDFDPSPLRTADGIQDVAIVDGHVQTRGGEDVLTTVVHRLANAGVTPNDLHAERATLEDVFLALTDESHDLASSSHVSNTEPQSSKAPS</sequence>
<dbReference type="PANTHER" id="PTHR42711">
    <property type="entry name" value="ABC TRANSPORTER ATP-BINDING PROTEIN"/>
    <property type="match status" value="1"/>
</dbReference>
<evidence type="ECO:0000256" key="3">
    <source>
        <dbReference type="ARBA" id="ARBA00022840"/>
    </source>
</evidence>
<dbReference type="InterPro" id="IPR003593">
    <property type="entry name" value="AAA+_ATPase"/>
</dbReference>
<dbReference type="PROSITE" id="PS50893">
    <property type="entry name" value="ABC_TRANSPORTER_2"/>
    <property type="match status" value="1"/>
</dbReference>
<keyword evidence="3 6" id="KW-0067">ATP-binding</keyword>
<evidence type="ECO:0000256" key="4">
    <source>
        <dbReference type="SAM" id="MobiDB-lite"/>
    </source>
</evidence>
<dbReference type="GO" id="GO:0016887">
    <property type="term" value="F:ATP hydrolysis activity"/>
    <property type="evidence" value="ECO:0007669"/>
    <property type="project" value="InterPro"/>
</dbReference>
<comment type="caution">
    <text evidence="6">The sequence shown here is derived from an EMBL/GenBank/DDBJ whole genome shotgun (WGS) entry which is preliminary data.</text>
</comment>
<name>A0A9X2Q021_9BACT</name>
<evidence type="ECO:0000313" key="7">
    <source>
        <dbReference type="Proteomes" id="UP001155027"/>
    </source>
</evidence>
<dbReference type="InterPro" id="IPR027417">
    <property type="entry name" value="P-loop_NTPase"/>
</dbReference>
<dbReference type="PROSITE" id="PS00211">
    <property type="entry name" value="ABC_TRANSPORTER_1"/>
    <property type="match status" value="1"/>
</dbReference>
<evidence type="ECO:0000256" key="2">
    <source>
        <dbReference type="ARBA" id="ARBA00022741"/>
    </source>
</evidence>
<dbReference type="Gene3D" id="3.40.50.300">
    <property type="entry name" value="P-loop containing nucleotide triphosphate hydrolases"/>
    <property type="match status" value="1"/>
</dbReference>
<dbReference type="GO" id="GO:0005524">
    <property type="term" value="F:ATP binding"/>
    <property type="evidence" value="ECO:0007669"/>
    <property type="project" value="UniProtKB-KW"/>
</dbReference>
<dbReference type="AlphaFoldDB" id="A0A9X2Q021"/>
<proteinExistence type="predicted"/>
<dbReference type="SUPFAM" id="SSF52540">
    <property type="entry name" value="P-loop containing nucleoside triphosphate hydrolases"/>
    <property type="match status" value="1"/>
</dbReference>
<dbReference type="CDD" id="cd03230">
    <property type="entry name" value="ABC_DR_subfamily_A"/>
    <property type="match status" value="1"/>
</dbReference>
<dbReference type="InterPro" id="IPR003439">
    <property type="entry name" value="ABC_transporter-like_ATP-bd"/>
</dbReference>
<evidence type="ECO:0000259" key="5">
    <source>
        <dbReference type="PROSITE" id="PS50893"/>
    </source>
</evidence>
<evidence type="ECO:0000313" key="6">
    <source>
        <dbReference type="EMBL" id="MCS3677934.1"/>
    </source>
</evidence>
<accession>A0A9X2Q021</accession>
<organism evidence="6 7">
    <name type="scientific">Salinibacter ruber</name>
    <dbReference type="NCBI Taxonomy" id="146919"/>
    <lineage>
        <taxon>Bacteria</taxon>
        <taxon>Pseudomonadati</taxon>
        <taxon>Rhodothermota</taxon>
        <taxon>Rhodothermia</taxon>
        <taxon>Rhodothermales</taxon>
        <taxon>Salinibacteraceae</taxon>
        <taxon>Salinibacter</taxon>
    </lineage>
</organism>
<dbReference type="SMART" id="SM00382">
    <property type="entry name" value="AAA"/>
    <property type="match status" value="1"/>
</dbReference>
<gene>
    <name evidence="6" type="ORF">GGP71_001862</name>
</gene>
<keyword evidence="2" id="KW-0547">Nucleotide-binding</keyword>
<dbReference type="Proteomes" id="UP001155027">
    <property type="component" value="Unassembled WGS sequence"/>
</dbReference>
<feature type="region of interest" description="Disordered" evidence="4">
    <location>
        <begin position="303"/>
        <end position="322"/>
    </location>
</feature>
<protein>
    <submittedName>
        <fullName evidence="6">ABC-2 type transport system ATP-binding protein</fullName>
    </submittedName>
</protein>
<feature type="compositionally biased region" description="Polar residues" evidence="4">
    <location>
        <begin position="304"/>
        <end position="322"/>
    </location>
</feature>
<feature type="domain" description="ABC transporter" evidence="5">
    <location>
        <begin position="5"/>
        <end position="231"/>
    </location>
</feature>
<dbReference type="InterPro" id="IPR017871">
    <property type="entry name" value="ABC_transporter-like_CS"/>
</dbReference>
<reference evidence="6" key="1">
    <citation type="submission" date="2022-08" db="EMBL/GenBank/DDBJ databases">
        <title>Genomic Encyclopedia of Type Strains, Phase V (KMG-V): Genome sequencing to study the core and pangenomes of soil and plant-associated prokaryotes.</title>
        <authorList>
            <person name="Whitman W."/>
        </authorList>
    </citation>
    <scope>NUCLEOTIDE SEQUENCE</scope>
    <source>
        <strain evidence="6">0</strain>
    </source>
</reference>
<evidence type="ECO:0000256" key="1">
    <source>
        <dbReference type="ARBA" id="ARBA00022448"/>
    </source>
</evidence>